<organism evidence="1 2">
    <name type="scientific">Cinara cedri</name>
    <dbReference type="NCBI Taxonomy" id="506608"/>
    <lineage>
        <taxon>Eukaryota</taxon>
        <taxon>Metazoa</taxon>
        <taxon>Ecdysozoa</taxon>
        <taxon>Arthropoda</taxon>
        <taxon>Hexapoda</taxon>
        <taxon>Insecta</taxon>
        <taxon>Pterygota</taxon>
        <taxon>Neoptera</taxon>
        <taxon>Paraneoptera</taxon>
        <taxon>Hemiptera</taxon>
        <taxon>Sternorrhyncha</taxon>
        <taxon>Aphidomorpha</taxon>
        <taxon>Aphidoidea</taxon>
        <taxon>Aphididae</taxon>
        <taxon>Lachninae</taxon>
        <taxon>Cinara</taxon>
    </lineage>
</organism>
<dbReference type="Proteomes" id="UP000325440">
    <property type="component" value="Unassembled WGS sequence"/>
</dbReference>
<feature type="non-terminal residue" evidence="1">
    <location>
        <position position="1"/>
    </location>
</feature>
<accession>A0A5E4MI85</accession>
<keyword evidence="2" id="KW-1185">Reference proteome</keyword>
<protein>
    <submittedName>
        <fullName evidence="1">Uncharacterized protein</fullName>
    </submittedName>
</protein>
<dbReference type="AlphaFoldDB" id="A0A5E4MI85"/>
<proteinExistence type="predicted"/>
<name>A0A5E4MI85_9HEMI</name>
<sequence>VEDIIQIEEEDDDFIKRELANNLQEDPITEPQHRYIKNTIEVDVNEILHARKEPAVRKIYKERFSVIHTLETQKKSCGK</sequence>
<reference evidence="1 2" key="1">
    <citation type="submission" date="2019-08" db="EMBL/GenBank/DDBJ databases">
        <authorList>
            <person name="Alioto T."/>
            <person name="Alioto T."/>
            <person name="Gomez Garrido J."/>
        </authorList>
    </citation>
    <scope>NUCLEOTIDE SEQUENCE [LARGE SCALE GENOMIC DNA]</scope>
</reference>
<evidence type="ECO:0000313" key="1">
    <source>
        <dbReference type="EMBL" id="VVC31247.1"/>
    </source>
</evidence>
<feature type="non-terminal residue" evidence="1">
    <location>
        <position position="79"/>
    </location>
</feature>
<evidence type="ECO:0000313" key="2">
    <source>
        <dbReference type="Proteomes" id="UP000325440"/>
    </source>
</evidence>
<dbReference type="EMBL" id="CABPRJ010000688">
    <property type="protein sequence ID" value="VVC31247.1"/>
    <property type="molecule type" value="Genomic_DNA"/>
</dbReference>
<gene>
    <name evidence="1" type="ORF">CINCED_3A016595</name>
</gene>